<feature type="compositionally biased region" description="Low complexity" evidence="4">
    <location>
        <begin position="513"/>
        <end position="527"/>
    </location>
</feature>
<keyword evidence="3" id="KW-0677">Repeat</keyword>
<organism evidence="6">
    <name type="scientific">Heliothis virescens</name>
    <name type="common">Tobacco budworm moth</name>
    <dbReference type="NCBI Taxonomy" id="7102"/>
    <lineage>
        <taxon>Eukaryota</taxon>
        <taxon>Metazoa</taxon>
        <taxon>Ecdysozoa</taxon>
        <taxon>Arthropoda</taxon>
        <taxon>Hexapoda</taxon>
        <taxon>Insecta</taxon>
        <taxon>Pterygota</taxon>
        <taxon>Neoptera</taxon>
        <taxon>Endopterygota</taxon>
        <taxon>Lepidoptera</taxon>
        <taxon>Glossata</taxon>
        <taxon>Ditrysia</taxon>
        <taxon>Noctuoidea</taxon>
        <taxon>Noctuidae</taxon>
        <taxon>Heliothinae</taxon>
        <taxon>Heliothis</taxon>
    </lineage>
</organism>
<evidence type="ECO:0000313" key="6">
    <source>
        <dbReference type="EMBL" id="PCG79698.1"/>
    </source>
</evidence>
<name>A0A2A4K701_HELVI</name>
<gene>
    <name evidence="6" type="ORF">B5V51_14488</name>
</gene>
<keyword evidence="2 5" id="KW-0732">Signal</keyword>
<dbReference type="STRING" id="7102.A0A2A4K701"/>
<dbReference type="InterPro" id="IPR050328">
    <property type="entry name" value="Dev_Immune_Receptor"/>
</dbReference>
<evidence type="ECO:0000256" key="5">
    <source>
        <dbReference type="SAM" id="SignalP"/>
    </source>
</evidence>
<evidence type="ECO:0008006" key="7">
    <source>
        <dbReference type="Google" id="ProtNLM"/>
    </source>
</evidence>
<dbReference type="AlphaFoldDB" id="A0A2A4K701"/>
<dbReference type="Gene3D" id="3.80.10.10">
    <property type="entry name" value="Ribonuclease Inhibitor"/>
    <property type="match status" value="3"/>
</dbReference>
<dbReference type="PANTHER" id="PTHR24373:SF370">
    <property type="entry name" value="FISH-LIPS, ISOFORM E"/>
    <property type="match status" value="1"/>
</dbReference>
<dbReference type="GO" id="GO:0005615">
    <property type="term" value="C:extracellular space"/>
    <property type="evidence" value="ECO:0007669"/>
    <property type="project" value="TreeGrafter"/>
</dbReference>
<dbReference type="SUPFAM" id="SSF52058">
    <property type="entry name" value="L domain-like"/>
    <property type="match status" value="2"/>
</dbReference>
<dbReference type="InterPro" id="IPR001611">
    <property type="entry name" value="Leu-rich_rpt"/>
</dbReference>
<keyword evidence="1" id="KW-0433">Leucine-rich repeat</keyword>
<evidence type="ECO:0000256" key="2">
    <source>
        <dbReference type="ARBA" id="ARBA00022729"/>
    </source>
</evidence>
<reference evidence="6" key="1">
    <citation type="submission" date="2017-09" db="EMBL/GenBank/DDBJ databases">
        <title>Contemporary evolution of a Lepidopteran species, Heliothis virescens, in response to modern agricultural practices.</title>
        <authorList>
            <person name="Fritz M.L."/>
            <person name="Deyonke A.M."/>
            <person name="Papanicolaou A."/>
            <person name="Micinski S."/>
            <person name="Westbrook J."/>
            <person name="Gould F."/>
        </authorList>
    </citation>
    <scope>NUCLEOTIDE SEQUENCE [LARGE SCALE GENOMIC DNA]</scope>
    <source>
        <strain evidence="6">HvINT-</strain>
        <tissue evidence="6">Whole body</tissue>
    </source>
</reference>
<dbReference type="SMART" id="SM00369">
    <property type="entry name" value="LRR_TYP"/>
    <property type="match status" value="10"/>
</dbReference>
<comment type="caution">
    <text evidence="6">The sequence shown here is derived from an EMBL/GenBank/DDBJ whole genome shotgun (WGS) entry which is preliminary data.</text>
</comment>
<feature type="region of interest" description="Disordered" evidence="4">
    <location>
        <begin position="504"/>
        <end position="529"/>
    </location>
</feature>
<feature type="chain" id="PRO_5012381728" description="LRRCT domain-containing protein" evidence="5">
    <location>
        <begin position="16"/>
        <end position="579"/>
    </location>
</feature>
<accession>A0A2A4K701</accession>
<feature type="signal peptide" evidence="5">
    <location>
        <begin position="1"/>
        <end position="15"/>
    </location>
</feature>
<dbReference type="FunFam" id="3.80.10.10:FF:001164">
    <property type="entry name" value="GH01279p"/>
    <property type="match status" value="1"/>
</dbReference>
<proteinExistence type="predicted"/>
<evidence type="ECO:0000256" key="3">
    <source>
        <dbReference type="ARBA" id="ARBA00022737"/>
    </source>
</evidence>
<dbReference type="GO" id="GO:0031012">
    <property type="term" value="C:extracellular matrix"/>
    <property type="evidence" value="ECO:0007669"/>
    <property type="project" value="TreeGrafter"/>
</dbReference>
<dbReference type="SMART" id="SM00365">
    <property type="entry name" value="LRR_SD22"/>
    <property type="match status" value="5"/>
</dbReference>
<dbReference type="PROSITE" id="PS51450">
    <property type="entry name" value="LRR"/>
    <property type="match status" value="3"/>
</dbReference>
<evidence type="ECO:0000256" key="1">
    <source>
        <dbReference type="ARBA" id="ARBA00022614"/>
    </source>
</evidence>
<evidence type="ECO:0000256" key="4">
    <source>
        <dbReference type="SAM" id="MobiDB-lite"/>
    </source>
</evidence>
<dbReference type="SMART" id="SM00364">
    <property type="entry name" value="LRR_BAC"/>
    <property type="match status" value="4"/>
</dbReference>
<protein>
    <recommendedName>
        <fullName evidence="7">LRRCT domain-containing protein</fullName>
    </recommendedName>
</protein>
<dbReference type="InterPro" id="IPR003591">
    <property type="entry name" value="Leu-rich_rpt_typical-subtyp"/>
</dbReference>
<dbReference type="EMBL" id="NWSH01000089">
    <property type="protein sequence ID" value="PCG79698.1"/>
    <property type="molecule type" value="Genomic_DNA"/>
</dbReference>
<sequence length="579" mass="64573">MLLLLLAGFVATTHAFNCPTPCSCATGDELEYYCRVGPSSVTFKGRNNEYVIVNCQTTNFTCDALPQINFGNNMPLPSLGMKWCSPSSLPCLNRALTTPSMGYVTLIDTTKPLEVEDVQGLGDVQNLVIIKGADRTVPVNVINSLRTLENFRMSGTKLSLSSHEFTNSSHLSFLELSMGGIREIPDDAFNGLTSLKTLNVWGNNIKEVGVNSFRGLDSLQELSLDDNHISKMAAGSLNHVPQLKAISLIRNQLEELPPGLFQNLTNLENITIQMNTGSLKLHNDSFSNLSSLKNLILEDCSIKVLEQPIRDCHVIQYLSLNTNEIEHIPLSFFKDMASLQRLDLSYNRIKRLDAGVFQALKNLEFLNLDRNHLEVLPDFLFSGLKKLTNISINNNYLTHISDLAFQGAANLKSISLKSNKLTLKSSTDYDNFETYSPFNTLVHLKDLYLNDNYINTMFSDWNIVLTKLENLDLSYNNFTVIYTFDCQFLSNKITVNLQHNNITSVIPDAGPTTDNKSPPDSKSPTSTILLDNNPLTCDCVQPIHWLDGRRVAFPNVVDVPTNCPDGKQMGNDGVCREVW</sequence>
<dbReference type="PANTHER" id="PTHR24373">
    <property type="entry name" value="SLIT RELATED LEUCINE-RICH REPEAT NEURONAL PROTEIN"/>
    <property type="match status" value="1"/>
</dbReference>
<dbReference type="Pfam" id="PF13855">
    <property type="entry name" value="LRR_8"/>
    <property type="match status" value="3"/>
</dbReference>
<dbReference type="InterPro" id="IPR032675">
    <property type="entry name" value="LRR_dom_sf"/>
</dbReference>